<proteinExistence type="predicted"/>
<keyword evidence="1" id="KW-0472">Membrane</keyword>
<accession>A0A1M7KRI0</accession>
<evidence type="ECO:0000313" key="2">
    <source>
        <dbReference type="EMBL" id="GEN25549.1"/>
    </source>
</evidence>
<keyword evidence="1" id="KW-0812">Transmembrane</keyword>
<dbReference type="RefSeq" id="WP_073436581.1">
    <property type="nucleotide sequence ID" value="NZ_BJXU01000155.1"/>
</dbReference>
<evidence type="ECO:0000256" key="1">
    <source>
        <dbReference type="SAM" id="Phobius"/>
    </source>
</evidence>
<evidence type="ECO:0008006" key="6">
    <source>
        <dbReference type="Google" id="ProtNLM"/>
    </source>
</evidence>
<dbReference type="EMBL" id="FRCA01000011">
    <property type="protein sequence ID" value="SHM68120.1"/>
    <property type="molecule type" value="Genomic_DNA"/>
</dbReference>
<dbReference type="EMBL" id="BJXU01000155">
    <property type="protein sequence ID" value="GEN25549.1"/>
    <property type="molecule type" value="Genomic_DNA"/>
</dbReference>
<protein>
    <recommendedName>
        <fullName evidence="6">Solute:sodium symporter small subunit</fullName>
    </recommendedName>
</protein>
<reference evidence="2 5" key="2">
    <citation type="submission" date="2019-07" db="EMBL/GenBank/DDBJ databases">
        <title>Whole genome shotgun sequence of Halomonas cupida NBRC 102219.</title>
        <authorList>
            <person name="Hosoyama A."/>
            <person name="Uohara A."/>
            <person name="Ohji S."/>
            <person name="Ichikawa N."/>
        </authorList>
    </citation>
    <scope>NUCLEOTIDE SEQUENCE [LARGE SCALE GENOMIC DNA]</scope>
    <source>
        <strain evidence="2 5">NBRC 102219</strain>
    </source>
</reference>
<feature type="transmembrane region" description="Helical" evidence="1">
    <location>
        <begin position="47"/>
        <end position="69"/>
    </location>
</feature>
<reference evidence="3 4" key="1">
    <citation type="submission" date="2016-11" db="EMBL/GenBank/DDBJ databases">
        <authorList>
            <person name="Jaros S."/>
            <person name="Januszkiewicz K."/>
            <person name="Wedrychowicz H."/>
        </authorList>
    </citation>
    <scope>NUCLEOTIDE SEQUENCE [LARGE SCALE GENOMIC DNA]</scope>
    <source>
        <strain evidence="3 4">DSM 4740</strain>
    </source>
</reference>
<organism evidence="3 4">
    <name type="scientific">Halomonas cupida</name>
    <dbReference type="NCBI Taxonomy" id="44933"/>
    <lineage>
        <taxon>Bacteria</taxon>
        <taxon>Pseudomonadati</taxon>
        <taxon>Pseudomonadota</taxon>
        <taxon>Gammaproteobacteria</taxon>
        <taxon>Oceanospirillales</taxon>
        <taxon>Halomonadaceae</taxon>
        <taxon>Halomonas</taxon>
    </lineage>
</organism>
<dbReference type="AlphaFoldDB" id="A0A1M7KRI0"/>
<evidence type="ECO:0000313" key="4">
    <source>
        <dbReference type="Proteomes" id="UP000184123"/>
    </source>
</evidence>
<dbReference type="Proteomes" id="UP000184123">
    <property type="component" value="Unassembled WGS sequence"/>
</dbReference>
<keyword evidence="5" id="KW-1185">Reference proteome</keyword>
<dbReference type="OrthoDB" id="2706710at2"/>
<evidence type="ECO:0000313" key="3">
    <source>
        <dbReference type="EMBL" id="SHM68120.1"/>
    </source>
</evidence>
<gene>
    <name evidence="2" type="ORF">HCU01_34980</name>
    <name evidence="3" type="ORF">SAMN05660971_03578</name>
</gene>
<dbReference type="STRING" id="44933.SAMN05660971_03578"/>
<evidence type="ECO:0000313" key="5">
    <source>
        <dbReference type="Proteomes" id="UP000321726"/>
    </source>
</evidence>
<keyword evidence="1" id="KW-1133">Transmembrane helix</keyword>
<dbReference type="Proteomes" id="UP000321726">
    <property type="component" value="Unassembled WGS sequence"/>
</dbReference>
<name>A0A1M7KRI0_9GAMM</name>
<feature type="transmembrane region" description="Helical" evidence="1">
    <location>
        <begin position="12"/>
        <end position="35"/>
    </location>
</feature>
<sequence>MRSTFVRPSSWKGWLVLVAFISVIVAGIWPVIGWVNQAVLVLGLPKLLVWSYLVLLCCSLVMWLGNVLIGAGNDD</sequence>